<protein>
    <submittedName>
        <fullName evidence="1">Competence protein ComK</fullName>
    </submittedName>
</protein>
<name>A0ABU1TWV5_9BACL</name>
<comment type="caution">
    <text evidence="1">The sequence shown here is derived from an EMBL/GenBank/DDBJ whole genome shotgun (WGS) entry which is preliminary data.</text>
</comment>
<dbReference type="EMBL" id="JAVDWA010000001">
    <property type="protein sequence ID" value="MDR7071701.1"/>
    <property type="molecule type" value="Genomic_DNA"/>
</dbReference>
<dbReference type="Pfam" id="PF06338">
    <property type="entry name" value="ComK"/>
    <property type="match status" value="1"/>
</dbReference>
<sequence length="169" mass="19538">MTFKMKHEKVKSYIINPDTMAIVPFINEFGRVCAEIYERDAILLVEQKPIRVIKDSCYFYGGSWEGKKEAARKNLGFIHFAPIMIDSKLNLYFFPIESPRNDTCIWLSQPHIDTVDKIGLKHSTVIFSNGIDLPLNCTRGSLLSKLHRAAQYRSVLNDRTKQREQRSLT</sequence>
<dbReference type="InterPro" id="IPR010461">
    <property type="entry name" value="ComK"/>
</dbReference>
<keyword evidence="2" id="KW-1185">Reference proteome</keyword>
<dbReference type="Proteomes" id="UP001258181">
    <property type="component" value="Unassembled WGS sequence"/>
</dbReference>
<dbReference type="RefSeq" id="WP_310256392.1">
    <property type="nucleotide sequence ID" value="NZ_JAVDWA010000001.1"/>
</dbReference>
<accession>A0ABU1TWV5</accession>
<evidence type="ECO:0000313" key="1">
    <source>
        <dbReference type="EMBL" id="MDR7071701.1"/>
    </source>
</evidence>
<evidence type="ECO:0000313" key="2">
    <source>
        <dbReference type="Proteomes" id="UP001258181"/>
    </source>
</evidence>
<organism evidence="1 2">
    <name type="scientific">Fictibacillus barbaricus</name>
    <dbReference type="NCBI Taxonomy" id="182136"/>
    <lineage>
        <taxon>Bacteria</taxon>
        <taxon>Bacillati</taxon>
        <taxon>Bacillota</taxon>
        <taxon>Bacilli</taxon>
        <taxon>Bacillales</taxon>
        <taxon>Fictibacillaceae</taxon>
        <taxon>Fictibacillus</taxon>
    </lineage>
</organism>
<proteinExistence type="predicted"/>
<reference evidence="1 2" key="1">
    <citation type="submission" date="2023-07" db="EMBL/GenBank/DDBJ databases">
        <title>Sorghum-associated microbial communities from plants grown in Nebraska, USA.</title>
        <authorList>
            <person name="Schachtman D."/>
        </authorList>
    </citation>
    <scope>NUCLEOTIDE SEQUENCE [LARGE SCALE GENOMIC DNA]</scope>
    <source>
        <strain evidence="1 2">BE211</strain>
    </source>
</reference>
<gene>
    <name evidence="1" type="ORF">J2X07_000676</name>
</gene>